<dbReference type="AlphaFoldDB" id="A0A445N214"/>
<feature type="transmembrane region" description="Helical" evidence="19">
    <location>
        <begin position="77"/>
        <end position="96"/>
    </location>
</feature>
<evidence type="ECO:0000256" key="12">
    <source>
        <dbReference type="ARBA" id="ARBA00022695"/>
    </source>
</evidence>
<evidence type="ECO:0000256" key="7">
    <source>
        <dbReference type="ARBA" id="ARBA00019373"/>
    </source>
</evidence>
<keyword evidence="13 19" id="KW-1133">Transmembrane helix</keyword>
<evidence type="ECO:0000256" key="9">
    <source>
        <dbReference type="ARBA" id="ARBA00022516"/>
    </source>
</evidence>
<keyword evidence="16" id="KW-0594">Phospholipid biosynthesis</keyword>
<name>A0A445N214_9BACT</name>
<evidence type="ECO:0000256" key="18">
    <source>
        <dbReference type="RuleBase" id="RU003938"/>
    </source>
</evidence>
<feature type="transmembrane region" description="Helical" evidence="19">
    <location>
        <begin position="7"/>
        <end position="23"/>
    </location>
</feature>
<keyword evidence="14" id="KW-0443">Lipid metabolism</keyword>
<dbReference type="EC" id="2.7.7.41" evidence="6 18"/>
<dbReference type="PANTHER" id="PTHR46382">
    <property type="entry name" value="PHOSPHATIDATE CYTIDYLYLTRANSFERASE"/>
    <property type="match status" value="1"/>
</dbReference>
<evidence type="ECO:0000256" key="17">
    <source>
        <dbReference type="ARBA" id="ARBA00023264"/>
    </source>
</evidence>
<keyword evidence="12 18" id="KW-0548">Nucleotidyltransferase</keyword>
<comment type="subcellular location">
    <subcellularLocation>
        <location evidence="2">Cell membrane</location>
        <topology evidence="2">Multi-pass membrane protein</topology>
    </subcellularLocation>
</comment>
<feature type="transmembrane region" description="Helical" evidence="19">
    <location>
        <begin position="108"/>
        <end position="127"/>
    </location>
</feature>
<evidence type="ECO:0000256" key="1">
    <source>
        <dbReference type="ARBA" id="ARBA00001698"/>
    </source>
</evidence>
<keyword evidence="17" id="KW-1208">Phospholipid metabolism</keyword>
<accession>A0A445N214</accession>
<keyword evidence="11 18" id="KW-0812">Transmembrane</keyword>
<proteinExistence type="inferred from homology"/>
<protein>
    <recommendedName>
        <fullName evidence="7 18">Phosphatidate cytidylyltransferase</fullName>
        <ecNumber evidence="6 18">2.7.7.41</ecNumber>
    </recommendedName>
</protein>
<dbReference type="GO" id="GO:0004605">
    <property type="term" value="F:phosphatidate cytidylyltransferase activity"/>
    <property type="evidence" value="ECO:0007669"/>
    <property type="project" value="UniProtKB-EC"/>
</dbReference>
<evidence type="ECO:0000256" key="8">
    <source>
        <dbReference type="ARBA" id="ARBA00022475"/>
    </source>
</evidence>
<keyword evidence="15 19" id="KW-0472">Membrane</keyword>
<comment type="pathway">
    <text evidence="3 18">Phospholipid metabolism; CDP-diacylglycerol biosynthesis; CDP-diacylglycerol from sn-glycerol 3-phosphate: step 3/3.</text>
</comment>
<feature type="transmembrane region" description="Helical" evidence="19">
    <location>
        <begin position="179"/>
        <end position="197"/>
    </location>
</feature>
<organism evidence="20">
    <name type="scientific">uncultured Desulfobacterium sp</name>
    <dbReference type="NCBI Taxonomy" id="201089"/>
    <lineage>
        <taxon>Bacteria</taxon>
        <taxon>Pseudomonadati</taxon>
        <taxon>Thermodesulfobacteriota</taxon>
        <taxon>Desulfobacteria</taxon>
        <taxon>Desulfobacterales</taxon>
        <taxon>Desulfobacteriaceae</taxon>
        <taxon>Desulfobacterium</taxon>
        <taxon>environmental samples</taxon>
    </lineage>
</organism>
<evidence type="ECO:0000256" key="19">
    <source>
        <dbReference type="SAM" id="Phobius"/>
    </source>
</evidence>
<evidence type="ECO:0000256" key="2">
    <source>
        <dbReference type="ARBA" id="ARBA00004651"/>
    </source>
</evidence>
<keyword evidence="9" id="KW-0444">Lipid biosynthesis</keyword>
<dbReference type="GO" id="GO:0016024">
    <property type="term" value="P:CDP-diacylglycerol biosynthetic process"/>
    <property type="evidence" value="ECO:0007669"/>
    <property type="project" value="UniProtKB-UniPathway"/>
</dbReference>
<evidence type="ECO:0000256" key="4">
    <source>
        <dbReference type="ARBA" id="ARBA00005189"/>
    </source>
</evidence>
<feature type="transmembrane region" description="Helical" evidence="19">
    <location>
        <begin position="54"/>
        <end position="71"/>
    </location>
</feature>
<dbReference type="UniPathway" id="UPA00557">
    <property type="reaction ID" value="UER00614"/>
</dbReference>
<dbReference type="EMBL" id="OJIN01000217">
    <property type="protein sequence ID" value="SPD75749.1"/>
    <property type="molecule type" value="Genomic_DNA"/>
</dbReference>
<evidence type="ECO:0000256" key="14">
    <source>
        <dbReference type="ARBA" id="ARBA00023098"/>
    </source>
</evidence>
<dbReference type="PROSITE" id="PS01315">
    <property type="entry name" value="CDS"/>
    <property type="match status" value="1"/>
</dbReference>
<feature type="transmembrane region" description="Helical" evidence="19">
    <location>
        <begin position="139"/>
        <end position="158"/>
    </location>
</feature>
<dbReference type="Pfam" id="PF01148">
    <property type="entry name" value="CTP_transf_1"/>
    <property type="match status" value="1"/>
</dbReference>
<comment type="pathway">
    <text evidence="4">Lipid metabolism.</text>
</comment>
<evidence type="ECO:0000256" key="11">
    <source>
        <dbReference type="ARBA" id="ARBA00022692"/>
    </source>
</evidence>
<comment type="catalytic activity">
    <reaction evidence="1 18">
        <text>a 1,2-diacyl-sn-glycero-3-phosphate + CTP + H(+) = a CDP-1,2-diacyl-sn-glycerol + diphosphate</text>
        <dbReference type="Rhea" id="RHEA:16229"/>
        <dbReference type="ChEBI" id="CHEBI:15378"/>
        <dbReference type="ChEBI" id="CHEBI:33019"/>
        <dbReference type="ChEBI" id="CHEBI:37563"/>
        <dbReference type="ChEBI" id="CHEBI:58332"/>
        <dbReference type="ChEBI" id="CHEBI:58608"/>
        <dbReference type="EC" id="2.7.7.41"/>
    </reaction>
</comment>
<evidence type="ECO:0000256" key="13">
    <source>
        <dbReference type="ARBA" id="ARBA00022989"/>
    </source>
</evidence>
<feature type="transmembrane region" description="Helical" evidence="19">
    <location>
        <begin position="203"/>
        <end position="224"/>
    </location>
</feature>
<dbReference type="PANTHER" id="PTHR46382:SF1">
    <property type="entry name" value="PHOSPHATIDATE CYTIDYLYLTRANSFERASE"/>
    <property type="match status" value="1"/>
</dbReference>
<dbReference type="GO" id="GO:0005886">
    <property type="term" value="C:plasma membrane"/>
    <property type="evidence" value="ECO:0007669"/>
    <property type="project" value="UniProtKB-SubCell"/>
</dbReference>
<keyword evidence="10 18" id="KW-0808">Transferase</keyword>
<comment type="similarity">
    <text evidence="5 18">Belongs to the CDS family.</text>
</comment>
<evidence type="ECO:0000313" key="20">
    <source>
        <dbReference type="EMBL" id="SPD75749.1"/>
    </source>
</evidence>
<evidence type="ECO:0000256" key="6">
    <source>
        <dbReference type="ARBA" id="ARBA00012487"/>
    </source>
</evidence>
<evidence type="ECO:0000256" key="16">
    <source>
        <dbReference type="ARBA" id="ARBA00023209"/>
    </source>
</evidence>
<gene>
    <name evidence="20" type="primary">cdsA</name>
    <name evidence="20" type="ORF">PITCH_A720089</name>
</gene>
<evidence type="ECO:0000256" key="10">
    <source>
        <dbReference type="ARBA" id="ARBA00022679"/>
    </source>
</evidence>
<keyword evidence="8" id="KW-1003">Cell membrane</keyword>
<dbReference type="InterPro" id="IPR000374">
    <property type="entry name" value="PC_trans"/>
</dbReference>
<evidence type="ECO:0000256" key="15">
    <source>
        <dbReference type="ARBA" id="ARBA00023136"/>
    </source>
</evidence>
<evidence type="ECO:0000256" key="3">
    <source>
        <dbReference type="ARBA" id="ARBA00005119"/>
    </source>
</evidence>
<evidence type="ECO:0000256" key="5">
    <source>
        <dbReference type="ARBA" id="ARBA00010185"/>
    </source>
</evidence>
<sequence length="269" mass="29942">MHLKRWLTGIIALPILICIIGPICPRWLFYVVLFAAAIVSLMEYYNITSPDLPKAVRFSSYILSLGLFLAVHQRQVLLEQVVVLLFVFVPMIYFMFTRPTTSEQSTADLGKAAIGPIYTAIPLSMILHIDRYYPDTGYGWIFFLLVVIFANDTGALYCGKFFGKHKLYLAISPNKTWEGAIGGAACSLIAATWFLRITGFQIINWKIIALVVVLSITGQIGDLVESMLKRNHGIKDSGSLLPGHGGMLDRIDGLLFAIPVLFAYIQFSV</sequence>
<reference evidence="20" key="1">
    <citation type="submission" date="2018-01" db="EMBL/GenBank/DDBJ databases">
        <authorList>
            <person name="Regsiter A."/>
            <person name="William W."/>
        </authorList>
    </citation>
    <scope>NUCLEOTIDE SEQUENCE</scope>
    <source>
        <strain evidence="20">TRIP AH-1</strain>
    </source>
</reference>